<organism evidence="3 4">
    <name type="scientific">Dermacoccus nishinomiyaensis</name>
    <dbReference type="NCBI Taxonomy" id="1274"/>
    <lineage>
        <taxon>Bacteria</taxon>
        <taxon>Bacillati</taxon>
        <taxon>Actinomycetota</taxon>
        <taxon>Actinomycetes</taxon>
        <taxon>Micrococcales</taxon>
        <taxon>Dermacoccaceae</taxon>
        <taxon>Dermacoccus</taxon>
    </lineage>
</organism>
<dbReference type="GO" id="GO:0016491">
    <property type="term" value="F:oxidoreductase activity"/>
    <property type="evidence" value="ECO:0007669"/>
    <property type="project" value="UniProtKB-KW"/>
</dbReference>
<gene>
    <name evidence="3" type="ORF">HX89_02970</name>
</gene>
<dbReference type="OrthoDB" id="9806974at2"/>
<dbReference type="Proteomes" id="UP000027986">
    <property type="component" value="Chromosome"/>
</dbReference>
<dbReference type="InterPro" id="IPR051122">
    <property type="entry name" value="SDR_DHRS6-like"/>
</dbReference>
<dbReference type="InterPro" id="IPR036291">
    <property type="entry name" value="NAD(P)-bd_dom_sf"/>
</dbReference>
<dbReference type="PANTHER" id="PTHR43477:SF1">
    <property type="entry name" value="DIHYDROANTICAPSIN 7-DEHYDROGENASE"/>
    <property type="match status" value="1"/>
</dbReference>
<name>A0A075JEI4_9MICO</name>
<accession>A0A075JEI4</accession>
<reference evidence="3 4" key="1">
    <citation type="submission" date="2014-07" db="EMBL/GenBank/DDBJ databases">
        <title>Genome Sequencing of Dermacoccus nishinomiyaensis.</title>
        <authorList>
            <person name="Hong K.W."/>
            <person name="Chan K.G."/>
        </authorList>
    </citation>
    <scope>NUCLEOTIDE SEQUENCE [LARGE SCALE GENOMIC DNA]</scope>
    <source>
        <strain evidence="3 4">M25</strain>
    </source>
</reference>
<keyword evidence="2" id="KW-0560">Oxidoreductase</keyword>
<protein>
    <submittedName>
        <fullName evidence="3">Short-chain dehydrogenase</fullName>
    </submittedName>
</protein>
<comment type="similarity">
    <text evidence="1">Belongs to the short-chain dehydrogenases/reductases (SDR) family.</text>
</comment>
<evidence type="ECO:0000313" key="4">
    <source>
        <dbReference type="Proteomes" id="UP000027986"/>
    </source>
</evidence>
<evidence type="ECO:0000256" key="2">
    <source>
        <dbReference type="ARBA" id="ARBA00023002"/>
    </source>
</evidence>
<dbReference type="GeneID" id="41840178"/>
<dbReference type="CDD" id="cd05233">
    <property type="entry name" value="SDR_c"/>
    <property type="match status" value="1"/>
</dbReference>
<dbReference type="KEGG" id="dni:HX89_02970"/>
<dbReference type="AlphaFoldDB" id="A0A075JEI4"/>
<dbReference type="Gene3D" id="3.40.50.720">
    <property type="entry name" value="NAD(P)-binding Rossmann-like Domain"/>
    <property type="match status" value="1"/>
</dbReference>
<evidence type="ECO:0000256" key="1">
    <source>
        <dbReference type="ARBA" id="ARBA00006484"/>
    </source>
</evidence>
<evidence type="ECO:0000313" key="3">
    <source>
        <dbReference type="EMBL" id="AIF40090.1"/>
    </source>
</evidence>
<sequence>MSATLPLASQNVLIIGGARDIGFAIANAIHEAGATPVIGARDLVKAREAAERIPGARAVSIDITDEDSIVRALDEVGPLDHIVTTASAHHNVPVSQLDHDHVVSAFEAKVIGPMLLAKHAAKTVRPDGSLLLFSGVAAWNPSPGYAVMGITNGAVTYAVTHLAKELAPIRVNAISPGIIDSGSWDAMGDNAKHEFLEDSGRATLVGRVGRNDDIARAALWLLEGSFVTGETIHVDGGARIA</sequence>
<dbReference type="InterPro" id="IPR002347">
    <property type="entry name" value="SDR_fam"/>
</dbReference>
<dbReference type="Pfam" id="PF13561">
    <property type="entry name" value="adh_short_C2"/>
    <property type="match status" value="1"/>
</dbReference>
<dbReference type="EMBL" id="CP008889">
    <property type="protein sequence ID" value="AIF40090.1"/>
    <property type="molecule type" value="Genomic_DNA"/>
</dbReference>
<dbReference type="HOGENOM" id="CLU_010194_1_2_11"/>
<dbReference type="PANTHER" id="PTHR43477">
    <property type="entry name" value="DIHYDROANTICAPSIN 7-DEHYDROGENASE"/>
    <property type="match status" value="1"/>
</dbReference>
<dbReference type="eggNOG" id="COG1028">
    <property type="taxonomic scope" value="Bacteria"/>
</dbReference>
<proteinExistence type="inferred from homology"/>
<dbReference type="PRINTS" id="PR00081">
    <property type="entry name" value="GDHRDH"/>
</dbReference>
<dbReference type="STRING" id="1274.HX89_02970"/>
<dbReference type="RefSeq" id="WP_038566877.1">
    <property type="nucleotide sequence ID" value="NZ_CP008889.1"/>
</dbReference>
<keyword evidence="4" id="KW-1185">Reference proteome</keyword>
<dbReference type="SUPFAM" id="SSF51735">
    <property type="entry name" value="NAD(P)-binding Rossmann-fold domains"/>
    <property type="match status" value="1"/>
</dbReference>